<accession>A0A383BAK1</accession>
<name>A0A383BAK1_9ZZZZ</name>
<gene>
    <name evidence="1" type="ORF">METZ01_LOCUS469717</name>
</gene>
<dbReference type="AlphaFoldDB" id="A0A383BAK1"/>
<organism evidence="1">
    <name type="scientific">marine metagenome</name>
    <dbReference type="NCBI Taxonomy" id="408172"/>
    <lineage>
        <taxon>unclassified sequences</taxon>
        <taxon>metagenomes</taxon>
        <taxon>ecological metagenomes</taxon>
    </lineage>
</organism>
<feature type="non-terminal residue" evidence="1">
    <location>
        <position position="29"/>
    </location>
</feature>
<sequence>VVLAVGALLLGIGIPAFRKIINKAPLEQG</sequence>
<dbReference type="EMBL" id="UINC01198762">
    <property type="protein sequence ID" value="SVE16863.1"/>
    <property type="molecule type" value="Genomic_DNA"/>
</dbReference>
<protein>
    <submittedName>
        <fullName evidence="1">Uncharacterized protein</fullName>
    </submittedName>
</protein>
<proteinExistence type="predicted"/>
<reference evidence="1" key="1">
    <citation type="submission" date="2018-05" db="EMBL/GenBank/DDBJ databases">
        <authorList>
            <person name="Lanie J.A."/>
            <person name="Ng W.-L."/>
            <person name="Kazmierczak K.M."/>
            <person name="Andrzejewski T.M."/>
            <person name="Davidsen T.M."/>
            <person name="Wayne K.J."/>
            <person name="Tettelin H."/>
            <person name="Glass J.I."/>
            <person name="Rusch D."/>
            <person name="Podicherti R."/>
            <person name="Tsui H.-C.T."/>
            <person name="Winkler M.E."/>
        </authorList>
    </citation>
    <scope>NUCLEOTIDE SEQUENCE</scope>
</reference>
<evidence type="ECO:0000313" key="1">
    <source>
        <dbReference type="EMBL" id="SVE16863.1"/>
    </source>
</evidence>
<feature type="non-terminal residue" evidence="1">
    <location>
        <position position="1"/>
    </location>
</feature>